<proteinExistence type="predicted"/>
<keyword evidence="2 3" id="KW-0808">Transferase</keyword>
<dbReference type="RefSeq" id="WP_130959522.1">
    <property type="nucleotide sequence ID" value="NZ_SITD01000048.1"/>
</dbReference>
<gene>
    <name evidence="4" type="ORF">EYY89_09505</name>
    <name evidence="3" type="ORF">EYY89_14045</name>
</gene>
<evidence type="ECO:0000313" key="3">
    <source>
        <dbReference type="EMBL" id="TBM25388.1"/>
    </source>
</evidence>
<accession>A0A4Q9EM75</accession>
<reference evidence="3 5" key="1">
    <citation type="submission" date="2019-02" db="EMBL/GenBank/DDBJ databases">
        <title>Comparative genomic analysis of the Hafnia genus genomes.</title>
        <authorList>
            <person name="Zhiqiu Y."/>
            <person name="Chao Y."/>
            <person name="Yuhui D."/>
            <person name="Di H."/>
            <person name="Bin L."/>
        </authorList>
    </citation>
    <scope>NUCLEOTIDE SEQUENCE [LARGE SCALE GENOMIC DNA]</scope>
    <source>
        <strain evidence="3 5">PCM_1194</strain>
    </source>
</reference>
<comment type="caution">
    <text evidence="3">The sequence shown here is derived from an EMBL/GenBank/DDBJ whole genome shotgun (WGS) entry which is preliminary data.</text>
</comment>
<name>A0A4Q9EM75_9GAMM</name>
<dbReference type="GO" id="GO:0009007">
    <property type="term" value="F:site-specific DNA-methyltransferase (adenine-specific) activity"/>
    <property type="evidence" value="ECO:0007669"/>
    <property type="project" value="UniProtKB-EC"/>
</dbReference>
<evidence type="ECO:0000313" key="5">
    <source>
        <dbReference type="Proteomes" id="UP000293380"/>
    </source>
</evidence>
<dbReference type="Pfam" id="PF05869">
    <property type="entry name" value="Dam"/>
    <property type="match status" value="1"/>
</dbReference>
<organism evidence="3 5">
    <name type="scientific">Hafnia paralvei</name>
    <dbReference type="NCBI Taxonomy" id="546367"/>
    <lineage>
        <taxon>Bacteria</taxon>
        <taxon>Pseudomonadati</taxon>
        <taxon>Pseudomonadota</taxon>
        <taxon>Gammaproteobacteria</taxon>
        <taxon>Enterobacterales</taxon>
        <taxon>Hafniaceae</taxon>
        <taxon>Hafnia</taxon>
    </lineage>
</organism>
<dbReference type="PROSITE" id="PS00092">
    <property type="entry name" value="N6_MTASE"/>
    <property type="match status" value="1"/>
</dbReference>
<dbReference type="AlphaFoldDB" id="A0A4Q9EM75"/>
<dbReference type="InterPro" id="IPR002052">
    <property type="entry name" value="DNA_methylase_N6_adenine_CS"/>
</dbReference>
<dbReference type="Proteomes" id="UP000293380">
    <property type="component" value="Unassembled WGS sequence"/>
</dbReference>
<dbReference type="NCBIfam" id="TIGR01712">
    <property type="entry name" value="phage_N6A_met"/>
    <property type="match status" value="1"/>
</dbReference>
<dbReference type="EC" id="2.1.1.72" evidence="3"/>
<protein>
    <submittedName>
        <fullName evidence="3">Phage N-6-adenine-methyltransferase</fullName>
        <ecNumber evidence="3">2.1.1.72</ecNumber>
    </submittedName>
</protein>
<dbReference type="GO" id="GO:0003677">
    <property type="term" value="F:DNA binding"/>
    <property type="evidence" value="ECO:0007669"/>
    <property type="project" value="InterPro"/>
</dbReference>
<evidence type="ECO:0000313" key="4">
    <source>
        <dbReference type="EMBL" id="TBM28205.1"/>
    </source>
</evidence>
<dbReference type="GO" id="GO:0009307">
    <property type="term" value="P:DNA restriction-modification system"/>
    <property type="evidence" value="ECO:0007669"/>
    <property type="project" value="InterPro"/>
</dbReference>
<evidence type="ECO:0000256" key="2">
    <source>
        <dbReference type="ARBA" id="ARBA00022679"/>
    </source>
</evidence>
<dbReference type="EMBL" id="SITD01000048">
    <property type="protein sequence ID" value="TBM28205.1"/>
    <property type="molecule type" value="Genomic_DNA"/>
</dbReference>
<sequence length="217" mass="24429">MDINPYCAALAAQRAEPEHYIKDVGDQWRTPESLFWGINAMFGPITLDLFADADNAKCDAYYTAEDNALTQDWSERLKELGGAAYANPPYSRAKEYEGQYVTGMRHIIDHAMAMREKGGRYIFLIKAATSEVWWPEEADHVAFIRGRIGFDLPVWFKPADEKQKPTGAFFAGAVVILDKQWRGPAISYVTRDDLITRGDAFLAQVRRMAEKLVGVAA</sequence>
<evidence type="ECO:0000256" key="1">
    <source>
        <dbReference type="ARBA" id="ARBA00022603"/>
    </source>
</evidence>
<keyword evidence="1 3" id="KW-0489">Methyltransferase</keyword>
<dbReference type="InterPro" id="IPR008593">
    <property type="entry name" value="Dam_MeTrfase"/>
</dbReference>
<dbReference type="EMBL" id="SITD01000060">
    <property type="protein sequence ID" value="TBM25388.1"/>
    <property type="molecule type" value="Genomic_DNA"/>
</dbReference>
<dbReference type="GO" id="GO:0032259">
    <property type="term" value="P:methylation"/>
    <property type="evidence" value="ECO:0007669"/>
    <property type="project" value="UniProtKB-KW"/>
</dbReference>